<evidence type="ECO:0000313" key="3">
    <source>
        <dbReference type="Proteomes" id="UP000235392"/>
    </source>
</evidence>
<feature type="compositionally biased region" description="Acidic residues" evidence="1">
    <location>
        <begin position="615"/>
        <end position="632"/>
    </location>
</feature>
<sequence>MLEKRKAVGQNLAVLGTGAIQKLKTLPAKWDFLLPQNFLHCSQVPPSTIINNTHKPGNHLIRNRPNYSSAAAAQPHRPLPGPPAPQPPLTAWPSSLLLSHRPLPGPPAPQPQATARPTRSSAATDCPALLPAPQPLPLPNRPAATPSLTSCYLAPSLATTHRPTSTNRSYHHLCALPLRSSATGHCPAHPLLSRRPLPGPPAPQPQATARPTRSSAATDCPALLPAPQPLPLPNRPAATPSLTSCYLAPSLATTHRPTSTDRSYHPVPRHHYRLASDLSHCCPPPLPLPAPPAAATPSPCCHCWLPSSPAPNHCLPAPLPADRPPPAPCFLPASACFHCRAHSSNLLTSALTATACCTTDLLPAPPCRCPRLLLCQLPPPPTQPRYPCPLPACQPLPTACQPLPASAAAPALPTRGACPHRCQLLPAPHPPALLPLPAACKPLLASAATLTSLTCCQPRGATAPAHSTASHLCAPLPLPLPTSAAPAHSATSFLLHCHLLHPLWYNLRSHRVTLPTPWASGRLHRRHPLVDTRTNPTLGPMTIPSPGINKRPRFRPLKDIKRWRKNKAKAAAPFASRLTSSASAPQDNLPPPAGVPQPPTDNEPPPKDDDKPPPEDDDEPPPERDDEPSPEDDNNKPSPEDEDNQPSPEDEVTTPDSQTTT</sequence>
<feature type="compositionally biased region" description="Low complexity" evidence="1">
    <location>
        <begin position="111"/>
        <end position="129"/>
    </location>
</feature>
<feature type="region of interest" description="Disordered" evidence="1">
    <location>
        <begin position="530"/>
        <end position="661"/>
    </location>
</feature>
<feature type="region of interest" description="Disordered" evidence="1">
    <location>
        <begin position="186"/>
        <end position="235"/>
    </location>
</feature>
<protein>
    <submittedName>
        <fullName evidence="2">Uncharacterized protein</fullName>
    </submittedName>
</protein>
<feature type="compositionally biased region" description="Low complexity" evidence="1">
    <location>
        <begin position="205"/>
        <end position="223"/>
    </location>
</feature>
<organism evidence="2 3">
    <name type="scientific">Puccinia coronata f. sp. avenae</name>
    <dbReference type="NCBI Taxonomy" id="200324"/>
    <lineage>
        <taxon>Eukaryota</taxon>
        <taxon>Fungi</taxon>
        <taxon>Dikarya</taxon>
        <taxon>Basidiomycota</taxon>
        <taxon>Pucciniomycotina</taxon>
        <taxon>Pucciniomycetes</taxon>
        <taxon>Pucciniales</taxon>
        <taxon>Pucciniaceae</taxon>
        <taxon>Puccinia</taxon>
    </lineage>
</organism>
<feature type="compositionally biased region" description="Pro residues" evidence="1">
    <location>
        <begin position="130"/>
        <end position="140"/>
    </location>
</feature>
<dbReference type="EMBL" id="PGCI01000595">
    <property type="protein sequence ID" value="PLW24853.1"/>
    <property type="molecule type" value="Genomic_DNA"/>
</dbReference>
<feature type="compositionally biased region" description="Pro residues" evidence="1">
    <location>
        <begin position="77"/>
        <end position="90"/>
    </location>
</feature>
<proteinExistence type="predicted"/>
<feature type="region of interest" description="Disordered" evidence="1">
    <location>
        <begin position="68"/>
        <end position="142"/>
    </location>
</feature>
<feature type="compositionally biased region" description="Basic and acidic residues" evidence="1">
    <location>
        <begin position="604"/>
        <end position="614"/>
    </location>
</feature>
<feature type="compositionally biased region" description="Basic residues" evidence="1">
    <location>
        <begin position="550"/>
        <end position="568"/>
    </location>
</feature>
<feature type="compositionally biased region" description="Pro residues" evidence="1">
    <location>
        <begin position="224"/>
        <end position="234"/>
    </location>
</feature>
<feature type="compositionally biased region" description="Polar residues" evidence="1">
    <location>
        <begin position="577"/>
        <end position="586"/>
    </location>
</feature>
<evidence type="ECO:0000256" key="1">
    <source>
        <dbReference type="SAM" id="MobiDB-lite"/>
    </source>
</evidence>
<name>A0A2N5TH85_9BASI</name>
<reference evidence="2 3" key="1">
    <citation type="submission" date="2017-11" db="EMBL/GenBank/DDBJ databases">
        <title>De novo assembly and phasing of dikaryotic genomes from two isolates of Puccinia coronata f. sp. avenae, the causal agent of oat crown rust.</title>
        <authorList>
            <person name="Miller M.E."/>
            <person name="Zhang Y."/>
            <person name="Omidvar V."/>
            <person name="Sperschneider J."/>
            <person name="Schwessinger B."/>
            <person name="Raley C."/>
            <person name="Palmer J.M."/>
            <person name="Garnica D."/>
            <person name="Upadhyaya N."/>
            <person name="Rathjen J."/>
            <person name="Taylor J.M."/>
            <person name="Park R.F."/>
            <person name="Dodds P.N."/>
            <person name="Hirsch C.D."/>
            <person name="Kianian S.F."/>
            <person name="Figueroa M."/>
        </authorList>
    </citation>
    <scope>NUCLEOTIDE SEQUENCE [LARGE SCALE GENOMIC DNA]</scope>
    <source>
        <strain evidence="2">12SD80</strain>
    </source>
</reference>
<comment type="caution">
    <text evidence="2">The sequence shown here is derived from an EMBL/GenBank/DDBJ whole genome shotgun (WGS) entry which is preliminary data.</text>
</comment>
<feature type="compositionally biased region" description="Acidic residues" evidence="1">
    <location>
        <begin position="640"/>
        <end position="653"/>
    </location>
</feature>
<feature type="compositionally biased region" description="Pro residues" evidence="1">
    <location>
        <begin position="588"/>
        <end position="603"/>
    </location>
</feature>
<gene>
    <name evidence="2" type="ORF">PCASD_25803</name>
</gene>
<dbReference type="AlphaFoldDB" id="A0A2N5TH85"/>
<dbReference type="Proteomes" id="UP000235392">
    <property type="component" value="Unassembled WGS sequence"/>
</dbReference>
<feature type="compositionally biased region" description="Low complexity" evidence="1">
    <location>
        <begin position="91"/>
        <end position="102"/>
    </location>
</feature>
<evidence type="ECO:0000313" key="2">
    <source>
        <dbReference type="EMBL" id="PLW24853.1"/>
    </source>
</evidence>
<accession>A0A2N5TH85</accession>